<feature type="non-terminal residue" evidence="1">
    <location>
        <position position="1"/>
    </location>
</feature>
<comment type="caution">
    <text evidence="1">The sequence shown here is derived from an EMBL/GenBank/DDBJ whole genome shotgun (WGS) entry which is preliminary data.</text>
</comment>
<name>A0AAU9XQP1_9CNID</name>
<dbReference type="EMBL" id="CALNXJ010000054">
    <property type="protein sequence ID" value="CAH3153795.1"/>
    <property type="molecule type" value="Genomic_DNA"/>
</dbReference>
<evidence type="ECO:0000313" key="1">
    <source>
        <dbReference type="EMBL" id="CAH3153795.1"/>
    </source>
</evidence>
<dbReference type="AlphaFoldDB" id="A0AAU9XQP1"/>
<gene>
    <name evidence="1" type="ORF">PMEA_00027276</name>
</gene>
<sequence>IRYINKLLEKLMFDELKHWAGTQGIGGFLPGVRQIANVAALPGIVSV</sequence>
<accession>A0AAU9XQP1</accession>
<feature type="non-terminal residue" evidence="1">
    <location>
        <position position="47"/>
    </location>
</feature>
<keyword evidence="2" id="KW-1185">Reference proteome</keyword>
<dbReference type="Proteomes" id="UP001159428">
    <property type="component" value="Unassembled WGS sequence"/>
</dbReference>
<evidence type="ECO:0000313" key="2">
    <source>
        <dbReference type="Proteomes" id="UP001159428"/>
    </source>
</evidence>
<organism evidence="1 2">
    <name type="scientific">Pocillopora meandrina</name>
    <dbReference type="NCBI Taxonomy" id="46732"/>
    <lineage>
        <taxon>Eukaryota</taxon>
        <taxon>Metazoa</taxon>
        <taxon>Cnidaria</taxon>
        <taxon>Anthozoa</taxon>
        <taxon>Hexacorallia</taxon>
        <taxon>Scleractinia</taxon>
        <taxon>Astrocoeniina</taxon>
        <taxon>Pocilloporidae</taxon>
        <taxon>Pocillopora</taxon>
    </lineage>
</organism>
<protein>
    <submittedName>
        <fullName evidence="1">Uncharacterized protein</fullName>
    </submittedName>
</protein>
<proteinExistence type="predicted"/>
<reference evidence="1 2" key="1">
    <citation type="submission" date="2022-05" db="EMBL/GenBank/DDBJ databases">
        <authorList>
            <consortium name="Genoscope - CEA"/>
            <person name="William W."/>
        </authorList>
    </citation>
    <scope>NUCLEOTIDE SEQUENCE [LARGE SCALE GENOMIC DNA]</scope>
</reference>